<keyword evidence="1" id="KW-0732">Signal</keyword>
<sequence>MKSRLMLILLSVMAAGGANAQVVPAGSVMWAASPVGQQPMPNAPPLALLSFSGAVPLQTADGRKCLLVARRGTQIVAVELAPVVNGPKLVGWAPKQIDMDTLTSKWGYKPPPANGATSAFENPVTKSIASTSQAGTYASASASASAWSNTSVDAHRKDVTEKESSETVTVNGKTYKRFSHFKEASGTTPVNASDEYICE</sequence>
<reference evidence="2" key="1">
    <citation type="submission" date="2016-01" db="EMBL/GenBank/DDBJ databases">
        <authorList>
            <person name="Peeters C."/>
        </authorList>
    </citation>
    <scope>NUCLEOTIDE SEQUENCE [LARGE SCALE GENOMIC DNA]</scope>
    <source>
        <strain evidence="2">LMG 22940</strain>
    </source>
</reference>
<dbReference type="AlphaFoldDB" id="A0A158KUT4"/>
<evidence type="ECO:0008006" key="4">
    <source>
        <dbReference type="Google" id="ProtNLM"/>
    </source>
</evidence>
<evidence type="ECO:0000313" key="2">
    <source>
        <dbReference type="EMBL" id="SAL84499.1"/>
    </source>
</evidence>
<dbReference type="OrthoDB" id="9128499at2"/>
<evidence type="ECO:0000313" key="3">
    <source>
        <dbReference type="Proteomes" id="UP000054770"/>
    </source>
</evidence>
<dbReference type="Proteomes" id="UP000054770">
    <property type="component" value="Unassembled WGS sequence"/>
</dbReference>
<accession>A0A158KUT4</accession>
<name>A0A158KUT4_9BURK</name>
<keyword evidence="3" id="KW-1185">Reference proteome</keyword>
<organism evidence="2 3">
    <name type="scientific">Caballeronia choica</name>
    <dbReference type="NCBI Taxonomy" id="326476"/>
    <lineage>
        <taxon>Bacteria</taxon>
        <taxon>Pseudomonadati</taxon>
        <taxon>Pseudomonadota</taxon>
        <taxon>Betaproteobacteria</taxon>
        <taxon>Burkholderiales</taxon>
        <taxon>Burkholderiaceae</taxon>
        <taxon>Caballeronia</taxon>
    </lineage>
</organism>
<gene>
    <name evidence="2" type="ORF">AWB68_07330</name>
</gene>
<comment type="caution">
    <text evidence="2">The sequence shown here is derived from an EMBL/GenBank/DDBJ whole genome shotgun (WGS) entry which is preliminary data.</text>
</comment>
<dbReference type="RefSeq" id="WP_087649159.1">
    <property type="nucleotide sequence ID" value="NZ_FCON02000161.1"/>
</dbReference>
<feature type="signal peptide" evidence="1">
    <location>
        <begin position="1"/>
        <end position="20"/>
    </location>
</feature>
<dbReference type="EMBL" id="FCON02000161">
    <property type="protein sequence ID" value="SAL84499.1"/>
    <property type="molecule type" value="Genomic_DNA"/>
</dbReference>
<protein>
    <recommendedName>
        <fullName evidence="4">Lipoprotein</fullName>
    </recommendedName>
</protein>
<evidence type="ECO:0000256" key="1">
    <source>
        <dbReference type="SAM" id="SignalP"/>
    </source>
</evidence>
<feature type="chain" id="PRO_5011112680" description="Lipoprotein" evidence="1">
    <location>
        <begin position="21"/>
        <end position="199"/>
    </location>
</feature>
<proteinExistence type="predicted"/>